<dbReference type="KEGG" id="api:103307717"/>
<evidence type="ECO:0000313" key="2">
    <source>
        <dbReference type="Proteomes" id="UP000007819"/>
    </source>
</evidence>
<name>A0A8R2JL34_ACYPI</name>
<sequence>MLIFYYLNNFITNLRIPTTMMYNVFTNDILFANICLLDVLVYLNEFTFNDTSLEEDMILLTNAENENNYKIKIKIEDFAELLVPKFTNKEFKSHFRVNRSSIEVVMTFIGPALSQKSIKINVEKQILIFIWYMANCETHR</sequence>
<proteinExistence type="predicted"/>
<reference evidence="1" key="2">
    <citation type="submission" date="2022-06" db="UniProtKB">
        <authorList>
            <consortium name="EnsemblMetazoa"/>
        </authorList>
    </citation>
    <scope>IDENTIFICATION</scope>
</reference>
<dbReference type="GeneID" id="103307717"/>
<protein>
    <submittedName>
        <fullName evidence="1">Uncharacterized protein</fullName>
    </submittedName>
</protein>
<dbReference type="OrthoDB" id="7533242at2759"/>
<reference evidence="2" key="1">
    <citation type="submission" date="2010-06" db="EMBL/GenBank/DDBJ databases">
        <authorList>
            <person name="Jiang H."/>
            <person name="Abraham K."/>
            <person name="Ali S."/>
            <person name="Alsbrooks S.L."/>
            <person name="Anim B.N."/>
            <person name="Anosike U.S."/>
            <person name="Attaway T."/>
            <person name="Bandaranaike D.P."/>
            <person name="Battles P.K."/>
            <person name="Bell S.N."/>
            <person name="Bell A.V."/>
            <person name="Beltran B."/>
            <person name="Bickham C."/>
            <person name="Bustamante Y."/>
            <person name="Caleb T."/>
            <person name="Canada A."/>
            <person name="Cardenas V."/>
            <person name="Carter K."/>
            <person name="Chacko J."/>
            <person name="Chandrabose M.N."/>
            <person name="Chavez D."/>
            <person name="Chavez A."/>
            <person name="Chen L."/>
            <person name="Chu H.-S."/>
            <person name="Claassen K.J."/>
            <person name="Cockrell R."/>
            <person name="Collins M."/>
            <person name="Cooper J.A."/>
            <person name="Cree A."/>
            <person name="Curry S.M."/>
            <person name="Da Y."/>
            <person name="Dao M.D."/>
            <person name="Das B."/>
            <person name="Davila M.-L."/>
            <person name="Davy-Carroll L."/>
            <person name="Denson S."/>
            <person name="Dinh H."/>
            <person name="Ebong V.E."/>
            <person name="Edwards J.R."/>
            <person name="Egan A."/>
            <person name="El-Daye J."/>
            <person name="Escobedo L."/>
            <person name="Fernandez S."/>
            <person name="Fernando P.R."/>
            <person name="Flagg N."/>
            <person name="Forbes L.D."/>
            <person name="Fowler R.G."/>
            <person name="Fu Q."/>
            <person name="Gabisi R.A."/>
            <person name="Ganer J."/>
            <person name="Garbino Pronczuk A."/>
            <person name="Garcia R.M."/>
            <person name="Garner T."/>
            <person name="Garrett T.E."/>
            <person name="Gonzalez D.A."/>
            <person name="Hamid H."/>
            <person name="Hawkins E.S."/>
            <person name="Hirani K."/>
            <person name="Hogues M.E."/>
            <person name="Hollins B."/>
            <person name="Hsiao C.-H."/>
            <person name="Jabil R."/>
            <person name="James M.L."/>
            <person name="Jhangiani S.N."/>
            <person name="Johnson B."/>
            <person name="Johnson Q."/>
            <person name="Joshi V."/>
            <person name="Kalu J.B."/>
            <person name="Kam C."/>
            <person name="Kashfia A."/>
            <person name="Keebler J."/>
            <person name="Kisamo H."/>
            <person name="Kovar C.L."/>
            <person name="Lago L.A."/>
            <person name="Lai C.-Y."/>
            <person name="Laidlaw J."/>
            <person name="Lara F."/>
            <person name="Le T.-K."/>
            <person name="Lee S.L."/>
            <person name="Legall F.H."/>
            <person name="Lemon S.J."/>
            <person name="Lewis L.R."/>
            <person name="Li B."/>
            <person name="Liu Y."/>
            <person name="Liu Y.-S."/>
            <person name="Lopez J."/>
            <person name="Lozado R.J."/>
            <person name="Lu J."/>
            <person name="Madu R.C."/>
            <person name="Maheshwari M."/>
            <person name="Maheshwari R."/>
            <person name="Malloy K."/>
            <person name="Martinez E."/>
            <person name="Mathew T."/>
            <person name="Mercado I.C."/>
            <person name="Mercado C."/>
            <person name="Meyer B."/>
            <person name="Montgomery K."/>
            <person name="Morgan M.B."/>
            <person name="Munidasa M."/>
            <person name="Nazareth L.V."/>
            <person name="Nelson J."/>
            <person name="Ng B.M."/>
            <person name="Nguyen N.B."/>
            <person name="Nguyen P.Q."/>
            <person name="Nguyen T."/>
            <person name="Obregon M."/>
            <person name="Okwuonu G.O."/>
            <person name="Onwere C.G."/>
            <person name="Orozco G."/>
            <person name="Parra A."/>
            <person name="Patel S."/>
            <person name="Patil S."/>
            <person name="Perez A."/>
            <person name="Perez Y."/>
            <person name="Pham C."/>
            <person name="Primus E.L."/>
            <person name="Pu L.-L."/>
            <person name="Puazo M."/>
            <person name="Qin X."/>
            <person name="Quiroz J.B."/>
            <person name="Reese J."/>
            <person name="Richards S."/>
            <person name="Rives C.M."/>
            <person name="Robberts R."/>
            <person name="Ruiz S.J."/>
            <person name="Ruiz M.J."/>
            <person name="Santibanez J."/>
            <person name="Schneider B.W."/>
            <person name="Sisson I."/>
            <person name="Smith M."/>
            <person name="Sodergren E."/>
            <person name="Song X.-Z."/>
            <person name="Song B.B."/>
            <person name="Summersgill H."/>
            <person name="Thelus R."/>
            <person name="Thornton R.D."/>
            <person name="Trejos Z.Y."/>
            <person name="Usmani K."/>
            <person name="Vattathil S."/>
            <person name="Villasana D."/>
            <person name="Walker D.L."/>
            <person name="Wang S."/>
            <person name="Wang K."/>
            <person name="White C.S."/>
            <person name="Williams A.C."/>
            <person name="Williamson J."/>
            <person name="Wilson K."/>
            <person name="Woghiren I.O."/>
            <person name="Woodworth J.R."/>
            <person name="Worley K.C."/>
            <person name="Wright R.A."/>
            <person name="Wu W."/>
            <person name="Young L."/>
            <person name="Zhang L."/>
            <person name="Zhang J."/>
            <person name="Zhu Y."/>
            <person name="Muzny D.M."/>
            <person name="Weinstock G."/>
            <person name="Gibbs R.A."/>
        </authorList>
    </citation>
    <scope>NUCLEOTIDE SEQUENCE [LARGE SCALE GENOMIC DNA]</scope>
    <source>
        <strain evidence="2">LSR1</strain>
    </source>
</reference>
<dbReference type="AlphaFoldDB" id="A0A8R2JL34"/>
<accession>A0A8R2JL34</accession>
<evidence type="ECO:0000313" key="1">
    <source>
        <dbReference type="EnsemblMetazoa" id="XP_029341188.1"/>
    </source>
</evidence>
<organism evidence="1 2">
    <name type="scientific">Acyrthosiphon pisum</name>
    <name type="common">Pea aphid</name>
    <dbReference type="NCBI Taxonomy" id="7029"/>
    <lineage>
        <taxon>Eukaryota</taxon>
        <taxon>Metazoa</taxon>
        <taxon>Ecdysozoa</taxon>
        <taxon>Arthropoda</taxon>
        <taxon>Hexapoda</taxon>
        <taxon>Insecta</taxon>
        <taxon>Pterygota</taxon>
        <taxon>Neoptera</taxon>
        <taxon>Paraneoptera</taxon>
        <taxon>Hemiptera</taxon>
        <taxon>Sternorrhyncha</taxon>
        <taxon>Aphidomorpha</taxon>
        <taxon>Aphidoidea</taxon>
        <taxon>Aphididae</taxon>
        <taxon>Macrosiphini</taxon>
        <taxon>Acyrthosiphon</taxon>
    </lineage>
</organism>
<keyword evidence="2" id="KW-1185">Reference proteome</keyword>
<dbReference type="RefSeq" id="XP_029341188.1">
    <property type="nucleotide sequence ID" value="XM_029485328.1"/>
</dbReference>
<dbReference type="Proteomes" id="UP000007819">
    <property type="component" value="Chromosome X"/>
</dbReference>
<dbReference type="EnsemblMetazoa" id="XM_029485328.1">
    <property type="protein sequence ID" value="XP_029341188.1"/>
    <property type="gene ID" value="LOC103307717"/>
</dbReference>